<dbReference type="Proteomes" id="UP000316714">
    <property type="component" value="Unassembled WGS sequence"/>
</dbReference>
<gene>
    <name evidence="2" type="ORF">KOR34_13530</name>
</gene>
<evidence type="ECO:0000313" key="3">
    <source>
        <dbReference type="Proteomes" id="UP000316714"/>
    </source>
</evidence>
<protein>
    <submittedName>
        <fullName evidence="2">Uncharacterized protein</fullName>
    </submittedName>
</protein>
<reference evidence="2 3" key="1">
    <citation type="submission" date="2019-02" db="EMBL/GenBank/DDBJ databases">
        <title>Deep-cultivation of Planctomycetes and their phenomic and genomic characterization uncovers novel biology.</title>
        <authorList>
            <person name="Wiegand S."/>
            <person name="Jogler M."/>
            <person name="Boedeker C."/>
            <person name="Pinto D."/>
            <person name="Vollmers J."/>
            <person name="Rivas-Marin E."/>
            <person name="Kohn T."/>
            <person name="Peeters S.H."/>
            <person name="Heuer A."/>
            <person name="Rast P."/>
            <person name="Oberbeckmann S."/>
            <person name="Bunk B."/>
            <person name="Jeske O."/>
            <person name="Meyerdierks A."/>
            <person name="Storesund J.E."/>
            <person name="Kallscheuer N."/>
            <person name="Luecker S."/>
            <person name="Lage O.M."/>
            <person name="Pohl T."/>
            <person name="Merkel B.J."/>
            <person name="Hornburger P."/>
            <person name="Mueller R.-W."/>
            <person name="Bruemmer F."/>
            <person name="Labrenz M."/>
            <person name="Spormann A.M."/>
            <person name="Op Den Camp H."/>
            <person name="Overmann J."/>
            <person name="Amann R."/>
            <person name="Jetten M.S.M."/>
            <person name="Mascher T."/>
            <person name="Medema M.H."/>
            <person name="Devos D.P."/>
            <person name="Kaster A.-K."/>
            <person name="Ovreas L."/>
            <person name="Rohde M."/>
            <person name="Galperin M.Y."/>
            <person name="Jogler C."/>
        </authorList>
    </citation>
    <scope>NUCLEOTIDE SEQUENCE [LARGE SCALE GENOMIC DNA]</scope>
    <source>
        <strain evidence="2 3">KOR34</strain>
    </source>
</reference>
<comment type="caution">
    <text evidence="2">The sequence shown here is derived from an EMBL/GenBank/DDBJ whole genome shotgun (WGS) entry which is preliminary data.</text>
</comment>
<feature type="chain" id="PRO_5022981996" evidence="1">
    <location>
        <begin position="26"/>
        <end position="361"/>
    </location>
</feature>
<organism evidence="2 3">
    <name type="scientific">Posidoniimonas corsicana</name>
    <dbReference type="NCBI Taxonomy" id="1938618"/>
    <lineage>
        <taxon>Bacteria</taxon>
        <taxon>Pseudomonadati</taxon>
        <taxon>Planctomycetota</taxon>
        <taxon>Planctomycetia</taxon>
        <taxon>Pirellulales</taxon>
        <taxon>Lacipirellulaceae</taxon>
        <taxon>Posidoniimonas</taxon>
    </lineage>
</organism>
<dbReference type="EMBL" id="SIHJ01000001">
    <property type="protein sequence ID" value="TWT36447.1"/>
    <property type="molecule type" value="Genomic_DNA"/>
</dbReference>
<dbReference type="NCBIfam" id="NF033679">
    <property type="entry name" value="DNRLRE_dom"/>
    <property type="match status" value="1"/>
</dbReference>
<dbReference type="OrthoDB" id="9801679at2"/>
<sequence length="361" mass="39155" precursor="true">MHCLAMRSRWIAMLLPALAPTCLLAADADRGVEWAPVCGDWEVRIDGGGEIYHANLNLEITKGPAGAPVAGTMKSEGRTGRLRSAKRSKTAYTLTFATRRSGVPTEVTFAFNRVGGKLVGEVDFQSGGGGRSYEFEATRLDAAPAAPAVTTPPKQPQPVAVRRVAFRQGEQGYSGAIDTEIWGIAPSKSLDRQGTMTSDSNNGGGESQVLMRFGGVIGDGEHQVPAGSRVRSAKLTVVVFDPGTTVFLHRVLAPWDESATWDRMSGGLRADDLEASTLRDGFSFGEINMDRQLVEFDVTATAQRWADGEPNYGWVFINTGGNGWDFYSSDWVERDIRPRLEIEFEPRGRAADTPVAGLDRR</sequence>
<accession>A0A5C5VEU1</accession>
<dbReference type="AlphaFoldDB" id="A0A5C5VEU1"/>
<name>A0A5C5VEU1_9BACT</name>
<keyword evidence="1" id="KW-0732">Signal</keyword>
<proteinExistence type="predicted"/>
<evidence type="ECO:0000313" key="2">
    <source>
        <dbReference type="EMBL" id="TWT36447.1"/>
    </source>
</evidence>
<keyword evidence="3" id="KW-1185">Reference proteome</keyword>
<evidence type="ECO:0000256" key="1">
    <source>
        <dbReference type="SAM" id="SignalP"/>
    </source>
</evidence>
<feature type="signal peptide" evidence="1">
    <location>
        <begin position="1"/>
        <end position="25"/>
    </location>
</feature>